<organism evidence="3">
    <name type="scientific">Tetraselmis sp. GSL018</name>
    <dbReference type="NCBI Taxonomy" id="582737"/>
    <lineage>
        <taxon>Eukaryota</taxon>
        <taxon>Viridiplantae</taxon>
        <taxon>Chlorophyta</taxon>
        <taxon>core chlorophytes</taxon>
        <taxon>Chlorodendrophyceae</taxon>
        <taxon>Chlorodendrales</taxon>
        <taxon>Chlorodendraceae</taxon>
        <taxon>Tetraselmis</taxon>
    </lineage>
</organism>
<feature type="non-terminal residue" evidence="3">
    <location>
        <position position="224"/>
    </location>
</feature>
<dbReference type="EMBL" id="GBEZ01017158">
    <property type="protein sequence ID" value="JAC69155.1"/>
    <property type="molecule type" value="Transcribed_RNA"/>
</dbReference>
<gene>
    <name evidence="3" type="ORF">TSPGSL018_7042</name>
</gene>
<accession>A0A061REU8</accession>
<reference evidence="3" key="1">
    <citation type="submission" date="2014-05" db="EMBL/GenBank/DDBJ databases">
        <title>The transcriptome of the halophilic microalga Tetraselmis sp. GSL018 isolated from the Great Salt Lake, Utah.</title>
        <authorList>
            <person name="Jinkerson R.E."/>
            <person name="D'Adamo S."/>
            <person name="Posewitz M.C."/>
        </authorList>
    </citation>
    <scope>NUCLEOTIDE SEQUENCE</scope>
    <source>
        <strain evidence="3">GSL018</strain>
    </source>
</reference>
<dbReference type="AlphaFoldDB" id="A0A061REU8"/>
<feature type="region of interest" description="Disordered" evidence="1">
    <location>
        <begin position="1"/>
        <end position="20"/>
    </location>
</feature>
<evidence type="ECO:0000256" key="1">
    <source>
        <dbReference type="SAM" id="MobiDB-lite"/>
    </source>
</evidence>
<name>A0A061REU8_9CHLO</name>
<evidence type="ECO:0000256" key="2">
    <source>
        <dbReference type="SAM" id="Phobius"/>
    </source>
</evidence>
<keyword evidence="2" id="KW-0812">Transmembrane</keyword>
<protein>
    <submittedName>
        <fullName evidence="3">Uncharacterized protein</fullName>
    </submittedName>
</protein>
<evidence type="ECO:0000313" key="3">
    <source>
        <dbReference type="EMBL" id="JAC69155.1"/>
    </source>
</evidence>
<keyword evidence="2" id="KW-1133">Transmembrane helix</keyword>
<sequence>AAAASPSGRRPRRRPPRGACCRARPGSLRRVVHHVACLRQQPLQLAVVAVKRRLEHLLPHPRFLLLLGGLLRLLPPPLLVLSSLELDLREVSFPPELLHLFLHPRPALPLVPAPPPRQEPADVRLDPDARLELLGAPGRGFHPPGGAGFDLPAAGALGLAAPGFFFAGAAGFFFVLCAFALSVLLGEAEATVDFATFVFGAMYLSGRVFNNTKYHCLTEPVDVL</sequence>
<feature type="transmembrane region" description="Helical" evidence="2">
    <location>
        <begin position="164"/>
        <end position="185"/>
    </location>
</feature>
<proteinExistence type="predicted"/>
<keyword evidence="2" id="KW-0472">Membrane</keyword>
<feature type="non-terminal residue" evidence="3">
    <location>
        <position position="1"/>
    </location>
</feature>